<comment type="caution">
    <text evidence="2">The sequence shown here is derived from an EMBL/GenBank/DDBJ whole genome shotgun (WGS) entry which is preliminary data.</text>
</comment>
<dbReference type="InterPro" id="IPR025641">
    <property type="entry name" value="DUF4340"/>
</dbReference>
<dbReference type="Pfam" id="PF14238">
    <property type="entry name" value="DUF4340"/>
    <property type="match status" value="1"/>
</dbReference>
<dbReference type="AlphaFoldDB" id="U7D4I4"/>
<reference evidence="2 3" key="1">
    <citation type="journal article" date="2013" name="Environ. Microbiol.">
        <title>Genome analysis of Chitinivibrio alkaliphilus gen. nov., sp. nov., a novel extremely haloalkaliphilic anaerobic chitinolytic bacterium from the candidate phylum Termite Group 3.</title>
        <authorList>
            <person name="Sorokin D.Y."/>
            <person name="Gumerov V.M."/>
            <person name="Rakitin A.L."/>
            <person name="Beletsky A.V."/>
            <person name="Damste J.S."/>
            <person name="Muyzer G."/>
            <person name="Mardanov A.V."/>
            <person name="Ravin N.V."/>
        </authorList>
    </citation>
    <scope>NUCLEOTIDE SEQUENCE [LARGE SCALE GENOMIC DNA]</scope>
    <source>
        <strain evidence="2 3">ACht1</strain>
    </source>
</reference>
<organism evidence="2 3">
    <name type="scientific">Chitinivibrio alkaliphilus ACht1</name>
    <dbReference type="NCBI Taxonomy" id="1313304"/>
    <lineage>
        <taxon>Bacteria</taxon>
        <taxon>Pseudomonadati</taxon>
        <taxon>Fibrobacterota</taxon>
        <taxon>Chitinivibrionia</taxon>
        <taxon>Chitinivibrionales</taxon>
        <taxon>Chitinivibrionaceae</taxon>
        <taxon>Chitinivibrio</taxon>
    </lineage>
</organism>
<dbReference type="RefSeq" id="WP_022637068.1">
    <property type="nucleotide sequence ID" value="NZ_ASJR01000013.1"/>
</dbReference>
<accession>U7D4I4</accession>
<protein>
    <recommendedName>
        <fullName evidence="1">DUF4340 domain-containing protein</fullName>
    </recommendedName>
</protein>
<proteinExistence type="predicted"/>
<gene>
    <name evidence="2" type="ORF">CALK_1617</name>
</gene>
<name>U7D4I4_9BACT</name>
<evidence type="ECO:0000313" key="3">
    <source>
        <dbReference type="Proteomes" id="UP000017148"/>
    </source>
</evidence>
<evidence type="ECO:0000259" key="1">
    <source>
        <dbReference type="Pfam" id="PF14238"/>
    </source>
</evidence>
<keyword evidence="3" id="KW-1185">Reference proteome</keyword>
<dbReference type="STRING" id="1313304.CALK_1617"/>
<sequence length="318" mass="37219">MFFLEQERSRPHYTPFFSSDFAPSQIGRIVISEKDSLVVLNQVDQEWFITMDTTHSFIGFPVEQEQIDTLFTRSRRIHNRNHIAASSEARTRLGVTEETGKTVRTYDMKGAPLHTFYIGRPGEVWANSYFRMSGEDDIYSVGENIRFAYGANLDRWREDRLFTFTPEEITHVGVTHRDESYFHITKQDDSRWKLDVSDDDPITRDSTLVRRFLLYLSEAEAGQWSYEAEHLEVGTTPPLMDISIELASGKVHRLTVVEQLPDSLRYRALSSTFDSPFYLFNSRIQFMNREMRRIRNPEKTEELDAESPIKDLKERLGY</sequence>
<dbReference type="Proteomes" id="UP000017148">
    <property type="component" value="Unassembled WGS sequence"/>
</dbReference>
<evidence type="ECO:0000313" key="2">
    <source>
        <dbReference type="EMBL" id="ERP31419.1"/>
    </source>
</evidence>
<dbReference type="EMBL" id="ASJR01000013">
    <property type="protein sequence ID" value="ERP31419.1"/>
    <property type="molecule type" value="Genomic_DNA"/>
</dbReference>
<feature type="domain" description="DUF4340" evidence="1">
    <location>
        <begin position="59"/>
        <end position="213"/>
    </location>
</feature>